<keyword evidence="10" id="KW-0675">Receptor</keyword>
<dbReference type="PROSITE" id="PS52016">
    <property type="entry name" value="TONB_DEPENDENT_REC_3"/>
    <property type="match status" value="1"/>
</dbReference>
<feature type="domain" description="TonB-dependent receptor plug" evidence="9">
    <location>
        <begin position="139"/>
        <end position="244"/>
    </location>
</feature>
<feature type="chain" id="PRO_5021325469" evidence="8">
    <location>
        <begin position="25"/>
        <end position="1048"/>
    </location>
</feature>
<dbReference type="SUPFAM" id="SSF49464">
    <property type="entry name" value="Carboxypeptidase regulatory domain-like"/>
    <property type="match status" value="1"/>
</dbReference>
<comment type="similarity">
    <text evidence="7">Belongs to the TonB-dependent receptor family.</text>
</comment>
<evidence type="ECO:0000256" key="5">
    <source>
        <dbReference type="ARBA" id="ARBA00023136"/>
    </source>
</evidence>
<protein>
    <submittedName>
        <fullName evidence="10">TonB-dependent receptor</fullName>
    </submittedName>
</protein>
<keyword evidence="6 7" id="KW-0998">Cell outer membrane</keyword>
<dbReference type="Gene3D" id="2.40.170.20">
    <property type="entry name" value="TonB-dependent receptor, beta-barrel domain"/>
    <property type="match status" value="1"/>
</dbReference>
<evidence type="ECO:0000256" key="1">
    <source>
        <dbReference type="ARBA" id="ARBA00004571"/>
    </source>
</evidence>
<dbReference type="InterPro" id="IPR023996">
    <property type="entry name" value="TonB-dep_OMP_SusC/RagA"/>
</dbReference>
<keyword evidence="3 7" id="KW-1134">Transmembrane beta strand</keyword>
<dbReference type="Pfam" id="PF07715">
    <property type="entry name" value="Plug"/>
    <property type="match status" value="1"/>
</dbReference>
<keyword evidence="8" id="KW-0732">Signal</keyword>
<dbReference type="InterPro" id="IPR008969">
    <property type="entry name" value="CarboxyPept-like_regulatory"/>
</dbReference>
<dbReference type="InterPro" id="IPR039426">
    <property type="entry name" value="TonB-dep_rcpt-like"/>
</dbReference>
<evidence type="ECO:0000259" key="9">
    <source>
        <dbReference type="Pfam" id="PF07715"/>
    </source>
</evidence>
<dbReference type="EMBL" id="SRMB01000001">
    <property type="protein sequence ID" value="TGE29173.1"/>
    <property type="molecule type" value="Genomic_DNA"/>
</dbReference>
<dbReference type="Proteomes" id="UP000298471">
    <property type="component" value="Unassembled WGS sequence"/>
</dbReference>
<evidence type="ECO:0000256" key="6">
    <source>
        <dbReference type="ARBA" id="ARBA00023237"/>
    </source>
</evidence>
<dbReference type="Gene3D" id="2.170.130.10">
    <property type="entry name" value="TonB-dependent receptor, plug domain"/>
    <property type="match status" value="1"/>
</dbReference>
<name>A0A4Z0QIT6_9BACT</name>
<dbReference type="NCBIfam" id="TIGR04057">
    <property type="entry name" value="SusC_RagA_signa"/>
    <property type="match status" value="1"/>
</dbReference>
<dbReference type="InterPro" id="IPR037066">
    <property type="entry name" value="Plug_dom_sf"/>
</dbReference>
<dbReference type="InterPro" id="IPR012910">
    <property type="entry name" value="Plug_dom"/>
</dbReference>
<evidence type="ECO:0000256" key="3">
    <source>
        <dbReference type="ARBA" id="ARBA00022452"/>
    </source>
</evidence>
<keyword evidence="5 7" id="KW-0472">Membrane</keyword>
<evidence type="ECO:0000256" key="8">
    <source>
        <dbReference type="SAM" id="SignalP"/>
    </source>
</evidence>
<dbReference type="Gene3D" id="2.60.40.1120">
    <property type="entry name" value="Carboxypeptidase-like, regulatory domain"/>
    <property type="match status" value="1"/>
</dbReference>
<dbReference type="GO" id="GO:0009279">
    <property type="term" value="C:cell outer membrane"/>
    <property type="evidence" value="ECO:0007669"/>
    <property type="project" value="UniProtKB-SubCell"/>
</dbReference>
<proteinExistence type="inferred from homology"/>
<evidence type="ECO:0000313" key="11">
    <source>
        <dbReference type="Proteomes" id="UP000298471"/>
    </source>
</evidence>
<evidence type="ECO:0000256" key="7">
    <source>
        <dbReference type="PROSITE-ProRule" id="PRU01360"/>
    </source>
</evidence>
<reference evidence="10 11" key="1">
    <citation type="submission" date="2019-04" db="EMBL/GenBank/DDBJ databases">
        <authorList>
            <person name="Feng G."/>
            <person name="Zhang J."/>
            <person name="Zhu H."/>
        </authorList>
    </citation>
    <scope>NUCLEOTIDE SEQUENCE [LARGE SCALE GENOMIC DNA]</scope>
    <source>
        <strain evidence="10 11">9PBR-1</strain>
    </source>
</reference>
<dbReference type="OrthoDB" id="9768177at2"/>
<dbReference type="InterPro" id="IPR036942">
    <property type="entry name" value="Beta-barrel_TonB_sf"/>
</dbReference>
<evidence type="ECO:0000256" key="2">
    <source>
        <dbReference type="ARBA" id="ARBA00022448"/>
    </source>
</evidence>
<comment type="subcellular location">
    <subcellularLocation>
        <location evidence="1 7">Cell outer membrane</location>
        <topology evidence="1 7">Multi-pass membrane protein</topology>
    </subcellularLocation>
</comment>
<keyword evidence="2 7" id="KW-0813">Transport</keyword>
<keyword evidence="11" id="KW-1185">Reference proteome</keyword>
<feature type="signal peptide" evidence="8">
    <location>
        <begin position="1"/>
        <end position="24"/>
    </location>
</feature>
<gene>
    <name evidence="10" type="ORF">E5K02_06875</name>
</gene>
<evidence type="ECO:0000256" key="4">
    <source>
        <dbReference type="ARBA" id="ARBA00022692"/>
    </source>
</evidence>
<dbReference type="InterPro" id="IPR023997">
    <property type="entry name" value="TonB-dep_OMP_SusC/RagA_CS"/>
</dbReference>
<dbReference type="AlphaFoldDB" id="A0A4Z0QIT6"/>
<accession>A0A4Z0QIT6</accession>
<comment type="caution">
    <text evidence="10">The sequence shown here is derived from an EMBL/GenBank/DDBJ whole genome shotgun (WGS) entry which is preliminary data.</text>
</comment>
<dbReference type="NCBIfam" id="TIGR04056">
    <property type="entry name" value="OMP_RagA_SusC"/>
    <property type="match status" value="1"/>
</dbReference>
<keyword evidence="4 7" id="KW-0812">Transmembrane</keyword>
<organism evidence="10 11">
    <name type="scientific">Hymenobacter metallicola</name>
    <dbReference type="NCBI Taxonomy" id="2563114"/>
    <lineage>
        <taxon>Bacteria</taxon>
        <taxon>Pseudomonadati</taxon>
        <taxon>Bacteroidota</taxon>
        <taxon>Cytophagia</taxon>
        <taxon>Cytophagales</taxon>
        <taxon>Hymenobacteraceae</taxon>
        <taxon>Hymenobacter</taxon>
    </lineage>
</organism>
<dbReference type="Pfam" id="PF13715">
    <property type="entry name" value="CarbopepD_reg_2"/>
    <property type="match status" value="1"/>
</dbReference>
<evidence type="ECO:0000313" key="10">
    <source>
        <dbReference type="EMBL" id="TGE29173.1"/>
    </source>
</evidence>
<sequence length="1048" mass="113524">MKKPVPKMTRITLPALLCCLPLQAALAEVAAPPSSASCFPRAVALADVSVSGKVVDSKGEGLPGVTVLVKGTSTGTSTNADGTFLLIAPAGSTLSFSYVGYIRKEVTVTEATTTLNVALAEDVNALSEVVVVGYLQQDRQNVTSAVSSVDTREAAKAPVPTLSQAIQGRVAGVQVLGSGAPGAVPNIAIRGIGSVNAGSQPLYVIDGLWTDNIRDLSPNDIETATVLKDASSTAVYGSRGANGVILITTKRGQAGEPKISFNGYTGVESIYKRYELTNHSEWADRATTAYLNAGLDPRVEMPGAVKGTPAYSDAIDTDWQKEFFRDGKVQDYNLSFSGGSSSGKNATNFLISGGYFNQEGIVKGPKFERYSVRLNSGLTRGRLKVGQSLLVTHINTTLLNEAPFIDVLTELPGIPVYNPANVGGFGYGSANLFNYSVNPIGAQEILNRTQKNNRLQGSANADFAFTDFLSYRLNMGLEVHDYNDKDFRKNGFIRLGESSNPNNTFLFENRGTAMTTLIENTLNFNKRFGEHGISAVIGYSEQTFNANNATARNTLFLSQPQYFPVLSAGTAPNGTVSGVEDEYNKRSYFSQLNYDFKNRYLLTASFRRDGSSRFARSNQYGNFGAGSVGWRISEEDFFKNALPLVSNLKLRASYGVNGNDNLPGSYLYQATINQNVSYPLGATQTFVNGAIQLGLESQNIRWESRYTSNVGFDLALLEDRVTLSADYYTSTTKNALVNPRLPDYLGTAASISPFTNLGEIQNRGFEFALGYHENRSAFTYGADLTLTTLKNEVLKLSELQPNVVGPFGVTRTQVGQPIGRLYLVEMLGIFQSQEEIDNYKNAAGKVIQPLAKPGDVKYKDLNGDGQISADTDREFVGNPFPTLQFGLNLTAGYKGFDLSVFLQGVTGNEIYNNTRAVLDQLNGVNNYRRDLSPWTPQNPSTTTPRLVQGGGLEAVNNNNPFTTRWVEDGSYLRLRNVQLGYTFPKSLTSKVPSLGSVRVYVTGRNVFTVTKYIGFDPETPGLGVYGPGIDSSSYPNVRAFTGGVQVNF</sequence>
<dbReference type="SUPFAM" id="SSF56935">
    <property type="entry name" value="Porins"/>
    <property type="match status" value="1"/>
</dbReference>
<dbReference type="RefSeq" id="WP_135393350.1">
    <property type="nucleotide sequence ID" value="NZ_SRMB01000001.1"/>
</dbReference>